<evidence type="ECO:0000313" key="3">
    <source>
        <dbReference type="Proteomes" id="UP000306635"/>
    </source>
</evidence>
<dbReference type="OrthoDB" id="1441538at2"/>
<dbReference type="Pfam" id="PF05118">
    <property type="entry name" value="Asp_Arg_Hydrox"/>
    <property type="match status" value="1"/>
</dbReference>
<comment type="caution">
    <text evidence="2">The sequence shown here is derived from an EMBL/GenBank/DDBJ whole genome shotgun (WGS) entry which is preliminary data.</text>
</comment>
<feature type="domain" description="Aspartyl/asparaginy/proline hydroxylase" evidence="1">
    <location>
        <begin position="87"/>
        <end position="179"/>
    </location>
</feature>
<organism evidence="2 3">
    <name type="scientific">Pseudomonas nicosulfuronedens</name>
    <dbReference type="NCBI Taxonomy" id="2571105"/>
    <lineage>
        <taxon>Bacteria</taxon>
        <taxon>Pseudomonadati</taxon>
        <taxon>Pseudomonadota</taxon>
        <taxon>Gammaproteobacteria</taxon>
        <taxon>Pseudomonadales</taxon>
        <taxon>Pseudomonadaceae</taxon>
        <taxon>Pseudomonas</taxon>
    </lineage>
</organism>
<name>A0A5R9R914_9PSED</name>
<dbReference type="Gene3D" id="2.60.120.330">
    <property type="entry name" value="B-lactam Antibiotic, Isopenicillin N Synthase, Chain"/>
    <property type="match status" value="1"/>
</dbReference>
<sequence>MVSESRLPACARLPLRFATPALEAAVAALPAGAWVTHFNTAYHTGGWSGVSLLAPQEAPHALSAGQGSDTRPPSATRWHGLLWQELLQSIDMPIRCARLLRLEAGSRIREHCDPDLGDPEGDVRLHVPILSGPGVEFLLEGQVVPMAPGECWFLDLARPHRVENVGEQARVHLVIDARRNDWLRRQIATGLADTPASRPARSTLAFAEFRRQVASRADLAAALRDLQDPRDFCERAVTLGAGLGLCFQDDDVRAAMRRGRQAWLDQRSY</sequence>
<dbReference type="RefSeq" id="WP_138520998.1">
    <property type="nucleotide sequence ID" value="NZ_JAOCBK010000008.1"/>
</dbReference>
<gene>
    <name evidence="2" type="ORF">FAS41_07625</name>
</gene>
<dbReference type="EMBL" id="SWDV01000005">
    <property type="protein sequence ID" value="TLX79533.1"/>
    <property type="molecule type" value="Genomic_DNA"/>
</dbReference>
<dbReference type="SUPFAM" id="SSF51197">
    <property type="entry name" value="Clavaminate synthase-like"/>
    <property type="match status" value="1"/>
</dbReference>
<protein>
    <submittedName>
        <fullName evidence="2">Aspartyl/asparaginyl beta-hydroxylase domain-containing protein</fullName>
    </submittedName>
</protein>
<dbReference type="AlphaFoldDB" id="A0A5R9R914"/>
<proteinExistence type="predicted"/>
<keyword evidence="3" id="KW-1185">Reference proteome</keyword>
<dbReference type="InterPro" id="IPR007803">
    <property type="entry name" value="Asp/Arg/Pro-Hydrxlase"/>
</dbReference>
<accession>A0A5R9R914</accession>
<reference evidence="2 3" key="1">
    <citation type="submission" date="2019-04" db="EMBL/GenBank/DDBJ databases">
        <authorList>
            <person name="Li M."/>
        </authorList>
    </citation>
    <scope>NUCLEOTIDE SEQUENCE [LARGE SCALE GENOMIC DNA]</scope>
    <source>
        <strain evidence="2 3">LAM1902</strain>
    </source>
</reference>
<dbReference type="InterPro" id="IPR027443">
    <property type="entry name" value="IPNS-like_sf"/>
</dbReference>
<evidence type="ECO:0000313" key="2">
    <source>
        <dbReference type="EMBL" id="TLX79533.1"/>
    </source>
</evidence>
<dbReference type="Proteomes" id="UP000306635">
    <property type="component" value="Unassembled WGS sequence"/>
</dbReference>
<evidence type="ECO:0000259" key="1">
    <source>
        <dbReference type="Pfam" id="PF05118"/>
    </source>
</evidence>